<dbReference type="OrthoDB" id="7433394at2"/>
<sequence length="253" mass="28188">MKPGAILLLLLTIMPQALYAQTNGLTLAQQSAVLQLVHAAKTGNKQQIASRVAYPLKRIYPLGDIKNKAAMLDRFDVVFDGKLLKPLARSGAGDWTAMGWRGAMLGNGVLWMDDAGNITAVNHQSEKEKRLLENAIREDRQQLPPSLRSFDKPLYSIITNHYRIRIDESAGDQLRYASWGLQRGKKEPDLVLYNGVYEAQGSGGNHTISFTNDVYRYVVAVNRLGSSETPEVLLTVYKNEKILLNDAGKIIRH</sequence>
<accession>A0A1G6HZ43</accession>
<dbReference type="AlphaFoldDB" id="A0A1G6HZ43"/>
<name>A0A1G6HZ43_NIADE</name>
<feature type="signal peptide" evidence="1">
    <location>
        <begin position="1"/>
        <end position="20"/>
    </location>
</feature>
<feature type="chain" id="PRO_5011700811" evidence="1">
    <location>
        <begin position="21"/>
        <end position="253"/>
    </location>
</feature>
<evidence type="ECO:0000256" key="1">
    <source>
        <dbReference type="SAM" id="SignalP"/>
    </source>
</evidence>
<evidence type="ECO:0000313" key="2">
    <source>
        <dbReference type="EMBL" id="SDB99577.1"/>
    </source>
</evidence>
<gene>
    <name evidence="2" type="ORF">SAMN04487894_10135</name>
</gene>
<dbReference type="Proteomes" id="UP000198757">
    <property type="component" value="Unassembled WGS sequence"/>
</dbReference>
<keyword evidence="1" id="KW-0732">Signal</keyword>
<keyword evidence="3" id="KW-1185">Reference proteome</keyword>
<proteinExistence type="predicted"/>
<evidence type="ECO:0000313" key="3">
    <source>
        <dbReference type="Proteomes" id="UP000198757"/>
    </source>
</evidence>
<reference evidence="3" key="1">
    <citation type="submission" date="2016-10" db="EMBL/GenBank/DDBJ databases">
        <authorList>
            <person name="Varghese N."/>
            <person name="Submissions S."/>
        </authorList>
    </citation>
    <scope>NUCLEOTIDE SEQUENCE [LARGE SCALE GENOMIC DNA]</scope>
    <source>
        <strain evidence="3">DSM 25811 / CCM 8410 / LMG 26954 / E90</strain>
    </source>
</reference>
<dbReference type="STRING" id="1285928.SAMN04487894_10135"/>
<organism evidence="2 3">
    <name type="scientific">Niabella drilacis (strain DSM 25811 / CCM 8410 / CCUG 62505 / LMG 26954 / E90)</name>
    <dbReference type="NCBI Taxonomy" id="1285928"/>
    <lineage>
        <taxon>Bacteria</taxon>
        <taxon>Pseudomonadati</taxon>
        <taxon>Bacteroidota</taxon>
        <taxon>Chitinophagia</taxon>
        <taxon>Chitinophagales</taxon>
        <taxon>Chitinophagaceae</taxon>
        <taxon>Niabella</taxon>
    </lineage>
</organism>
<dbReference type="EMBL" id="FMZO01000001">
    <property type="protein sequence ID" value="SDB99577.1"/>
    <property type="molecule type" value="Genomic_DNA"/>
</dbReference>
<dbReference type="RefSeq" id="WP_090388027.1">
    <property type="nucleotide sequence ID" value="NZ_FMZO01000001.1"/>
</dbReference>
<protein>
    <submittedName>
        <fullName evidence="2">Uncharacterized protein</fullName>
    </submittedName>
</protein>